<keyword evidence="2 4" id="KW-0802">TPR repeat</keyword>
<dbReference type="OrthoDB" id="532682at2759"/>
<dbReference type="SUPFAM" id="SSF48452">
    <property type="entry name" value="TPR-like"/>
    <property type="match status" value="1"/>
</dbReference>
<feature type="compositionally biased region" description="Polar residues" evidence="5">
    <location>
        <begin position="71"/>
        <end position="85"/>
    </location>
</feature>
<evidence type="ECO:0000313" key="8">
    <source>
        <dbReference type="EMBL" id="GCC18296.1"/>
    </source>
</evidence>
<dbReference type="Gene3D" id="1.25.40.10">
    <property type="entry name" value="Tetratricopeptide repeat domain"/>
    <property type="match status" value="1"/>
</dbReference>
<evidence type="ECO:0000256" key="2">
    <source>
        <dbReference type="ARBA" id="ARBA00022803"/>
    </source>
</evidence>
<dbReference type="GO" id="GO:0043066">
    <property type="term" value="P:negative regulation of apoptotic process"/>
    <property type="evidence" value="ECO:0007669"/>
    <property type="project" value="TreeGrafter"/>
</dbReference>
<dbReference type="PANTHER" id="PTHR46512">
    <property type="entry name" value="PEPTIDYLPROLYL ISOMERASE"/>
    <property type="match status" value="1"/>
</dbReference>
<dbReference type="EMBL" id="BEZZ01001401">
    <property type="protein sequence ID" value="GCC18296.1"/>
    <property type="molecule type" value="Genomic_DNA"/>
</dbReference>
<protein>
    <recommendedName>
        <fullName evidence="3">peptidylprolyl isomerase</fullName>
        <ecNumber evidence="3">5.2.1.8</ecNumber>
    </recommendedName>
</protein>
<dbReference type="GO" id="GO:0005829">
    <property type="term" value="C:cytosol"/>
    <property type="evidence" value="ECO:0007669"/>
    <property type="project" value="TreeGrafter"/>
</dbReference>
<proteinExistence type="predicted"/>
<keyword evidence="6" id="KW-0472">Membrane</keyword>
<keyword evidence="6" id="KW-0812">Transmembrane</keyword>
<dbReference type="SUPFAM" id="SSF54534">
    <property type="entry name" value="FKBP-like"/>
    <property type="match status" value="1"/>
</dbReference>
<sequence length="428" mass="46502">MEEVAQGSAGAAGDAVTTGSKHDVAPTSGKIPVHTKASLLDSGEDVEMSNDDTDEEDTSELPSLEDLGLTEIQNAAEENSNTSIKEMNEEARSRAGNEDSPQEPDDEWLQVLGNGLLKKKVLVAGQSQEPRPQKGQNVTVRLKMALEDGTEVEEDPNRCFTVGDGDVIQALDLCVQLMDQDEVALIISDAKYAYGSLGSSEPSVPSNATVHLEVQLLSVSDSPDLELLSGKERLLLANKKRERGNAYFLRSEYVFAISSYDIALNIVNSSSKVDFLEGEEDELMNVKVKCLNNLAAAQLKLEHFEAALKSSNAALQHQPNNVKALFRKGKVLALQGEYTEAILVLRKAAQLEPSNKAIQAELSQVVRKQSEQRTTEQAMYRKMLGDIALPPRCPPSPSSWRIPWKWLFGATVVAVGGVAMSVIIAART</sequence>
<feature type="compositionally biased region" description="Acidic residues" evidence="5">
    <location>
        <begin position="42"/>
        <end position="59"/>
    </location>
</feature>
<feature type="domain" description="PPIase FKBP-type" evidence="7">
    <location>
        <begin position="135"/>
        <end position="220"/>
    </location>
</feature>
<dbReference type="InterPro" id="IPR046357">
    <property type="entry name" value="PPIase_dom_sf"/>
</dbReference>
<dbReference type="Pfam" id="PF13432">
    <property type="entry name" value="TPR_16"/>
    <property type="match status" value="1"/>
</dbReference>
<reference evidence="8 9" key="1">
    <citation type="journal article" date="2018" name="Nat. Ecol. Evol.">
        <title>Shark genomes provide insights into elasmobranch evolution and the origin of vertebrates.</title>
        <authorList>
            <person name="Hara Y"/>
            <person name="Yamaguchi K"/>
            <person name="Onimaru K"/>
            <person name="Kadota M"/>
            <person name="Koyanagi M"/>
            <person name="Keeley SD"/>
            <person name="Tatsumi K"/>
            <person name="Tanaka K"/>
            <person name="Motone F"/>
            <person name="Kageyama Y"/>
            <person name="Nozu R"/>
            <person name="Adachi N"/>
            <person name="Nishimura O"/>
            <person name="Nakagawa R"/>
            <person name="Tanegashima C"/>
            <person name="Kiyatake I"/>
            <person name="Matsumoto R"/>
            <person name="Murakumo K"/>
            <person name="Nishida K"/>
            <person name="Terakita A"/>
            <person name="Kuratani S"/>
            <person name="Sato K"/>
            <person name="Hyodo S Kuraku.S."/>
        </authorList>
    </citation>
    <scope>NUCLEOTIDE SEQUENCE [LARGE SCALE GENOMIC DNA]</scope>
</reference>
<dbReference type="Pfam" id="PF00254">
    <property type="entry name" value="FKBP_C"/>
    <property type="match status" value="1"/>
</dbReference>
<dbReference type="AlphaFoldDB" id="A0A401RJL2"/>
<dbReference type="InterPro" id="IPR019734">
    <property type="entry name" value="TPR_rpt"/>
</dbReference>
<dbReference type="PROSITE" id="PS50005">
    <property type="entry name" value="TPR"/>
    <property type="match status" value="1"/>
</dbReference>
<organism evidence="8 9">
    <name type="scientific">Chiloscyllium punctatum</name>
    <name type="common">Brownbanded bambooshark</name>
    <name type="synonym">Hemiscyllium punctatum</name>
    <dbReference type="NCBI Taxonomy" id="137246"/>
    <lineage>
        <taxon>Eukaryota</taxon>
        <taxon>Metazoa</taxon>
        <taxon>Chordata</taxon>
        <taxon>Craniata</taxon>
        <taxon>Vertebrata</taxon>
        <taxon>Chondrichthyes</taxon>
        <taxon>Elasmobranchii</taxon>
        <taxon>Galeomorphii</taxon>
        <taxon>Galeoidea</taxon>
        <taxon>Orectolobiformes</taxon>
        <taxon>Hemiscylliidae</taxon>
        <taxon>Chiloscyllium</taxon>
    </lineage>
</organism>
<keyword evidence="9" id="KW-1185">Reference proteome</keyword>
<dbReference type="GO" id="GO:0044183">
    <property type="term" value="F:protein folding chaperone"/>
    <property type="evidence" value="ECO:0007669"/>
    <property type="project" value="TreeGrafter"/>
</dbReference>
<keyword evidence="6" id="KW-1133">Transmembrane helix</keyword>
<keyword evidence="3" id="KW-0697">Rotamase</keyword>
<dbReference type="FunFam" id="1.25.40.10:FF:000113">
    <property type="entry name" value="Peptidylprolyl isomerase"/>
    <property type="match status" value="1"/>
</dbReference>
<feature type="region of interest" description="Disordered" evidence="5">
    <location>
        <begin position="1"/>
        <end position="106"/>
    </location>
</feature>
<dbReference type="GO" id="GO:0003755">
    <property type="term" value="F:peptidyl-prolyl cis-trans isomerase activity"/>
    <property type="evidence" value="ECO:0007669"/>
    <property type="project" value="UniProtKB-KW"/>
</dbReference>
<accession>A0A401RJL2</accession>
<feature type="transmembrane region" description="Helical" evidence="6">
    <location>
        <begin position="406"/>
        <end position="426"/>
    </location>
</feature>
<dbReference type="GO" id="GO:0012505">
    <property type="term" value="C:endomembrane system"/>
    <property type="evidence" value="ECO:0007669"/>
    <property type="project" value="TreeGrafter"/>
</dbReference>
<evidence type="ECO:0000256" key="3">
    <source>
        <dbReference type="PROSITE-ProRule" id="PRU00277"/>
    </source>
</evidence>
<comment type="caution">
    <text evidence="8">The sequence shown here is derived from an EMBL/GenBank/DDBJ whole genome shotgun (WGS) entry which is preliminary data.</text>
</comment>
<dbReference type="InterPro" id="IPR011990">
    <property type="entry name" value="TPR-like_helical_dom_sf"/>
</dbReference>
<gene>
    <name evidence="8" type="ORF">chiPu_0017880</name>
</gene>
<evidence type="ECO:0000259" key="7">
    <source>
        <dbReference type="PROSITE" id="PS50059"/>
    </source>
</evidence>
<keyword evidence="1" id="KW-0677">Repeat</keyword>
<dbReference type="GO" id="GO:0016020">
    <property type="term" value="C:membrane"/>
    <property type="evidence" value="ECO:0007669"/>
    <property type="project" value="TreeGrafter"/>
</dbReference>
<dbReference type="GO" id="GO:0005740">
    <property type="term" value="C:mitochondrial envelope"/>
    <property type="evidence" value="ECO:0007669"/>
    <property type="project" value="TreeGrafter"/>
</dbReference>
<evidence type="ECO:0000313" key="9">
    <source>
        <dbReference type="Proteomes" id="UP000287033"/>
    </source>
</evidence>
<dbReference type="SMART" id="SM00028">
    <property type="entry name" value="TPR"/>
    <property type="match status" value="3"/>
</dbReference>
<dbReference type="OMA" id="IDAWEMV"/>
<name>A0A401RJL2_CHIPU</name>
<dbReference type="PANTHER" id="PTHR46512:SF3">
    <property type="entry name" value="PEPTIDYL-PROLYL CIS-TRANS ISOMERASE FKBP8"/>
    <property type="match status" value="1"/>
</dbReference>
<dbReference type="Gene3D" id="3.10.50.40">
    <property type="match status" value="1"/>
</dbReference>
<keyword evidence="3" id="KW-0413">Isomerase</keyword>
<evidence type="ECO:0000256" key="1">
    <source>
        <dbReference type="ARBA" id="ARBA00022737"/>
    </source>
</evidence>
<dbReference type="Proteomes" id="UP000287033">
    <property type="component" value="Unassembled WGS sequence"/>
</dbReference>
<dbReference type="STRING" id="137246.A0A401RJL2"/>
<comment type="catalytic activity">
    <reaction evidence="3">
        <text>[protein]-peptidylproline (omega=180) = [protein]-peptidylproline (omega=0)</text>
        <dbReference type="Rhea" id="RHEA:16237"/>
        <dbReference type="Rhea" id="RHEA-COMP:10747"/>
        <dbReference type="Rhea" id="RHEA-COMP:10748"/>
        <dbReference type="ChEBI" id="CHEBI:83833"/>
        <dbReference type="ChEBI" id="CHEBI:83834"/>
        <dbReference type="EC" id="5.2.1.8"/>
    </reaction>
</comment>
<dbReference type="InterPro" id="IPR050754">
    <property type="entry name" value="FKBP4/5/8-like"/>
</dbReference>
<evidence type="ECO:0000256" key="4">
    <source>
        <dbReference type="PROSITE-ProRule" id="PRU00339"/>
    </source>
</evidence>
<dbReference type="EC" id="5.2.1.8" evidence="3"/>
<dbReference type="InterPro" id="IPR001179">
    <property type="entry name" value="PPIase_FKBP_dom"/>
</dbReference>
<evidence type="ECO:0000256" key="5">
    <source>
        <dbReference type="SAM" id="MobiDB-lite"/>
    </source>
</evidence>
<evidence type="ECO:0000256" key="6">
    <source>
        <dbReference type="SAM" id="Phobius"/>
    </source>
</evidence>
<feature type="repeat" description="TPR" evidence="4">
    <location>
        <begin position="322"/>
        <end position="355"/>
    </location>
</feature>
<feature type="compositionally biased region" description="Basic and acidic residues" evidence="5">
    <location>
        <begin position="86"/>
        <end position="97"/>
    </location>
</feature>
<dbReference type="PROSITE" id="PS50059">
    <property type="entry name" value="FKBP_PPIASE"/>
    <property type="match status" value="1"/>
</dbReference>